<dbReference type="InterPro" id="IPR001245">
    <property type="entry name" value="Ser-Thr/Tyr_kinase_cat_dom"/>
</dbReference>
<organism evidence="2 3">
    <name type="scientific">Cryptolaemus montrouzieri</name>
    <dbReference type="NCBI Taxonomy" id="559131"/>
    <lineage>
        <taxon>Eukaryota</taxon>
        <taxon>Metazoa</taxon>
        <taxon>Ecdysozoa</taxon>
        <taxon>Arthropoda</taxon>
        <taxon>Hexapoda</taxon>
        <taxon>Insecta</taxon>
        <taxon>Pterygota</taxon>
        <taxon>Neoptera</taxon>
        <taxon>Endopterygota</taxon>
        <taxon>Coleoptera</taxon>
        <taxon>Polyphaga</taxon>
        <taxon>Cucujiformia</taxon>
        <taxon>Coccinelloidea</taxon>
        <taxon>Coccinellidae</taxon>
        <taxon>Scymninae</taxon>
        <taxon>Scymnini</taxon>
        <taxon>Cryptolaemus</taxon>
    </lineage>
</organism>
<comment type="caution">
    <text evidence="2">The sequence shown here is derived from an EMBL/GenBank/DDBJ whole genome shotgun (WGS) entry which is preliminary data.</text>
</comment>
<sequence>MGNIDFEIGSEKLQRSYSATSYKSYVPMKYAADFALRSTSNKSVSCGNDNRQDKFTSTIEQDSTTVNMSPRIEQGEEGVLLSTSSTIQPEWRINYSGDYKGTVRPISTKDLLAWAFQVARGMEYLASRKVLHGDLAARNILLADDNIVKICDFGLAKSMYNNENYKKKSDGPLPIKWMAIESIRDRVFSTQSDVWSFGIVLWEFFSLARTPYPGMEADERLYSKLVEGYRMESPEFATTDIYQMMLECWSKRPQNRPSFTQLTEKLGTMLEESVKMHYIDLNDPYLMMNEKRFLEPGSDYLTMVSTPNFENLSSPQQYINDLQNCQGYMSMNSLDIFSPKCVEQRVFTFENRETQGACRSGLKFKARSPVLRLMKMCL</sequence>
<dbReference type="Proteomes" id="UP001516400">
    <property type="component" value="Unassembled WGS sequence"/>
</dbReference>
<dbReference type="AlphaFoldDB" id="A0ABD2MH29"/>
<dbReference type="PRINTS" id="PR00109">
    <property type="entry name" value="TYRKINASE"/>
</dbReference>
<evidence type="ECO:0000259" key="1">
    <source>
        <dbReference type="PROSITE" id="PS50011"/>
    </source>
</evidence>
<dbReference type="CDD" id="cd00192">
    <property type="entry name" value="PTKc"/>
    <property type="match status" value="1"/>
</dbReference>
<evidence type="ECO:0000313" key="3">
    <source>
        <dbReference type="Proteomes" id="UP001516400"/>
    </source>
</evidence>
<dbReference type="Gene3D" id="1.10.510.10">
    <property type="entry name" value="Transferase(Phosphotransferase) domain 1"/>
    <property type="match status" value="1"/>
</dbReference>
<dbReference type="Pfam" id="PF07714">
    <property type="entry name" value="PK_Tyr_Ser-Thr"/>
    <property type="match status" value="1"/>
</dbReference>
<dbReference type="SUPFAM" id="SSF56112">
    <property type="entry name" value="Protein kinase-like (PK-like)"/>
    <property type="match status" value="1"/>
</dbReference>
<reference evidence="2 3" key="1">
    <citation type="journal article" date="2021" name="BMC Biol.">
        <title>Horizontally acquired antibacterial genes associated with adaptive radiation of ladybird beetles.</title>
        <authorList>
            <person name="Li H.S."/>
            <person name="Tang X.F."/>
            <person name="Huang Y.H."/>
            <person name="Xu Z.Y."/>
            <person name="Chen M.L."/>
            <person name="Du X.Y."/>
            <person name="Qiu B.Y."/>
            <person name="Chen P.T."/>
            <person name="Zhang W."/>
            <person name="Slipinski A."/>
            <person name="Escalona H.E."/>
            <person name="Waterhouse R.M."/>
            <person name="Zwick A."/>
            <person name="Pang H."/>
        </authorList>
    </citation>
    <scope>NUCLEOTIDE SEQUENCE [LARGE SCALE GENOMIC DNA]</scope>
    <source>
        <strain evidence="2">SYSU2018</strain>
    </source>
</reference>
<dbReference type="PANTHER" id="PTHR24416:SF600">
    <property type="entry name" value="PDGF- AND VEGF-RECEPTOR RELATED, ISOFORM J"/>
    <property type="match status" value="1"/>
</dbReference>
<dbReference type="PROSITE" id="PS00109">
    <property type="entry name" value="PROTEIN_KINASE_TYR"/>
    <property type="match status" value="1"/>
</dbReference>
<dbReference type="PROSITE" id="PS50011">
    <property type="entry name" value="PROTEIN_KINASE_DOM"/>
    <property type="match status" value="1"/>
</dbReference>
<accession>A0ABD2MH29</accession>
<evidence type="ECO:0000313" key="2">
    <source>
        <dbReference type="EMBL" id="KAL3265635.1"/>
    </source>
</evidence>
<proteinExistence type="predicted"/>
<gene>
    <name evidence="2" type="ORF">HHI36_009840</name>
</gene>
<feature type="domain" description="Protein kinase" evidence="1">
    <location>
        <begin position="2"/>
        <end position="286"/>
    </location>
</feature>
<dbReference type="InterPro" id="IPR050122">
    <property type="entry name" value="RTK"/>
</dbReference>
<dbReference type="InterPro" id="IPR000719">
    <property type="entry name" value="Prot_kinase_dom"/>
</dbReference>
<dbReference type="InterPro" id="IPR011009">
    <property type="entry name" value="Kinase-like_dom_sf"/>
</dbReference>
<name>A0ABD2MH29_9CUCU</name>
<dbReference type="EMBL" id="JABFTP020000001">
    <property type="protein sequence ID" value="KAL3265635.1"/>
    <property type="molecule type" value="Genomic_DNA"/>
</dbReference>
<dbReference type="FunFam" id="1.10.510.10:FF:000373">
    <property type="entry name" value="Receptor protein-tyrosine kinase"/>
    <property type="match status" value="1"/>
</dbReference>
<protein>
    <recommendedName>
        <fullName evidence="1">Protein kinase domain-containing protein</fullName>
    </recommendedName>
</protein>
<dbReference type="InterPro" id="IPR008266">
    <property type="entry name" value="Tyr_kinase_AS"/>
</dbReference>
<keyword evidence="3" id="KW-1185">Reference proteome</keyword>
<dbReference type="PANTHER" id="PTHR24416">
    <property type="entry name" value="TYROSINE-PROTEIN KINASE RECEPTOR"/>
    <property type="match status" value="1"/>
</dbReference>